<dbReference type="PANTHER" id="PTHR34314:SF6">
    <property type="entry name" value="DUF3782 DOMAIN-CONTAINING PROTEIN"/>
    <property type="match status" value="1"/>
</dbReference>
<feature type="coiled-coil region" evidence="1">
    <location>
        <begin position="43"/>
        <end position="109"/>
    </location>
</feature>
<dbReference type="PANTHER" id="PTHR34314">
    <property type="entry name" value="CRENARCHAEAL PROTEIN, PUTATIVE-RELATED"/>
    <property type="match status" value="1"/>
</dbReference>
<evidence type="ECO:0008006" key="4">
    <source>
        <dbReference type="Google" id="ProtNLM"/>
    </source>
</evidence>
<keyword evidence="1" id="KW-0175">Coiled coil</keyword>
<evidence type="ECO:0000256" key="1">
    <source>
        <dbReference type="SAM" id="Coils"/>
    </source>
</evidence>
<dbReference type="Proteomes" id="UP000030661">
    <property type="component" value="Unassembled WGS sequence"/>
</dbReference>
<dbReference type="SUPFAM" id="SSF52980">
    <property type="entry name" value="Restriction endonuclease-like"/>
    <property type="match status" value="1"/>
</dbReference>
<dbReference type="InterPro" id="IPR024271">
    <property type="entry name" value="DUF3782"/>
</dbReference>
<keyword evidence="3" id="KW-1185">Reference proteome</keyword>
<evidence type="ECO:0000313" key="2">
    <source>
        <dbReference type="EMBL" id="GAK57446.1"/>
    </source>
</evidence>
<evidence type="ECO:0000313" key="3">
    <source>
        <dbReference type="Proteomes" id="UP000030661"/>
    </source>
</evidence>
<reference evidence="2 3" key="1">
    <citation type="journal article" date="2015" name="PeerJ">
        <title>First genomic representation of candidate bacterial phylum KSB3 points to enhanced environmental sensing as a trigger of wastewater bulking.</title>
        <authorList>
            <person name="Sekiguchi Y."/>
            <person name="Ohashi A."/>
            <person name="Parks D.H."/>
            <person name="Yamauchi T."/>
            <person name="Tyson G.W."/>
            <person name="Hugenholtz P."/>
        </authorList>
    </citation>
    <scope>NUCLEOTIDE SEQUENCE [LARGE SCALE GENOMIC DNA]</scope>
</reference>
<dbReference type="Pfam" id="PF07788">
    <property type="entry name" value="PDDEXK_10"/>
    <property type="match status" value="1"/>
</dbReference>
<dbReference type="Pfam" id="PF12644">
    <property type="entry name" value="DUF3782"/>
    <property type="match status" value="1"/>
</dbReference>
<dbReference type="InterPro" id="IPR012431">
    <property type="entry name" value="PDDEXK_10"/>
</dbReference>
<accession>A0A081BYP1</accession>
<proteinExistence type="predicted"/>
<protein>
    <recommendedName>
        <fullName evidence="4">DUF3782 domain-containing protein</fullName>
    </recommendedName>
</protein>
<gene>
    <name evidence="2" type="ORF">U27_04413</name>
</gene>
<dbReference type="InterPro" id="IPR011335">
    <property type="entry name" value="Restrct_endonuc-II-like"/>
</dbReference>
<dbReference type="STRING" id="1499967.U27_04413"/>
<sequence length="266" mass="32184">MITTDIKQWIRRELPVIFREDVEIHQFILDLTRSQYADKQVTESRFDRILDELQRDREEHRRKWDEQNRKWDEQNRKWDEQNRKWDEQNRKWDEHLQVEKQEREEQKRKWDENQQTIKEMLARIDAQQQKHDSSIGALGARWGLQTEEAFRNALAAILERSFGVQVVNVTEFDDTGEVFGHPDQVELDVIIHNGTLILCEIKSSMSRSDVYTFDRKVKFYERLHNCTANRRIIITPMIREDGRRTAEKLNLEVYSYAQDVKPFYSN</sequence>
<organism evidence="2 3">
    <name type="scientific">Vecturithrix granuli</name>
    <dbReference type="NCBI Taxonomy" id="1499967"/>
    <lineage>
        <taxon>Bacteria</taxon>
        <taxon>Candidatus Moduliflexota</taxon>
        <taxon>Candidatus Vecturitrichia</taxon>
        <taxon>Candidatus Vecturitrichales</taxon>
        <taxon>Candidatus Vecturitrichaceae</taxon>
        <taxon>Candidatus Vecturithrix</taxon>
    </lineage>
</organism>
<dbReference type="AlphaFoldDB" id="A0A081BYP1"/>
<name>A0A081BYP1_VECG1</name>
<dbReference type="EMBL" id="DF820466">
    <property type="protein sequence ID" value="GAK57446.1"/>
    <property type="molecule type" value="Genomic_DNA"/>
</dbReference>
<dbReference type="eggNOG" id="COG5493">
    <property type="taxonomic scope" value="Bacteria"/>
</dbReference>
<dbReference type="HOGENOM" id="CLU_064028_2_0_0"/>